<dbReference type="RefSeq" id="XP_065824958.1">
    <property type="nucleotide sequence ID" value="XM_065968886.1"/>
</dbReference>
<feature type="compositionally biased region" description="Polar residues" evidence="4">
    <location>
        <begin position="82"/>
        <end position="93"/>
    </location>
</feature>
<feature type="region of interest" description="Disordered" evidence="4">
    <location>
        <begin position="1076"/>
        <end position="1098"/>
    </location>
</feature>
<feature type="compositionally biased region" description="Low complexity" evidence="4">
    <location>
        <begin position="1086"/>
        <end position="1096"/>
    </location>
</feature>
<feature type="region of interest" description="Disordered" evidence="4">
    <location>
        <begin position="527"/>
        <end position="582"/>
    </location>
</feature>
<dbReference type="InterPro" id="IPR036971">
    <property type="entry name" value="PDEase_catalytic_dom_sf"/>
</dbReference>
<dbReference type="InterPro" id="IPR003607">
    <property type="entry name" value="HD/PDEase_dom"/>
</dbReference>
<proteinExistence type="inferred from homology"/>
<organism evidence="6 7">
    <name type="scientific">Kwoniella dejecticola CBS 10117</name>
    <dbReference type="NCBI Taxonomy" id="1296121"/>
    <lineage>
        <taxon>Eukaryota</taxon>
        <taxon>Fungi</taxon>
        <taxon>Dikarya</taxon>
        <taxon>Basidiomycota</taxon>
        <taxon>Agaricomycotina</taxon>
        <taxon>Tremellomycetes</taxon>
        <taxon>Tremellales</taxon>
        <taxon>Cryptococcaceae</taxon>
        <taxon>Kwoniella</taxon>
    </lineage>
</organism>
<feature type="region of interest" description="Disordered" evidence="4">
    <location>
        <begin position="1"/>
        <end position="26"/>
    </location>
</feature>
<evidence type="ECO:0000256" key="1">
    <source>
        <dbReference type="ARBA" id="ARBA00022723"/>
    </source>
</evidence>
<dbReference type="GeneID" id="28967696"/>
<feature type="region of interest" description="Disordered" evidence="4">
    <location>
        <begin position="392"/>
        <end position="411"/>
    </location>
</feature>
<evidence type="ECO:0000256" key="4">
    <source>
        <dbReference type="SAM" id="MobiDB-lite"/>
    </source>
</evidence>
<dbReference type="CDD" id="cd00077">
    <property type="entry name" value="HDc"/>
    <property type="match status" value="1"/>
</dbReference>
<feature type="region of interest" description="Disordered" evidence="4">
    <location>
        <begin position="1161"/>
        <end position="1181"/>
    </location>
</feature>
<dbReference type="EC" id="3.1.4.-" evidence="3"/>
<comment type="similarity">
    <text evidence="3">Belongs to the cyclic nucleotide phosphodiesterase family.</text>
</comment>
<keyword evidence="1 3" id="KW-0479">Metal-binding</keyword>
<accession>A0AAJ8KPW1</accession>
<feature type="compositionally biased region" description="Polar residues" evidence="4">
    <location>
        <begin position="551"/>
        <end position="570"/>
    </location>
</feature>
<feature type="compositionally biased region" description="Low complexity" evidence="4">
    <location>
        <begin position="178"/>
        <end position="226"/>
    </location>
</feature>
<gene>
    <name evidence="6" type="ORF">I303_103980</name>
</gene>
<dbReference type="SUPFAM" id="SSF109604">
    <property type="entry name" value="HD-domain/PDEase-like"/>
    <property type="match status" value="1"/>
</dbReference>
<feature type="region of interest" description="Disordered" evidence="4">
    <location>
        <begin position="149"/>
        <end position="241"/>
    </location>
</feature>
<dbReference type="GO" id="GO:0007165">
    <property type="term" value="P:signal transduction"/>
    <property type="evidence" value="ECO:0007669"/>
    <property type="project" value="InterPro"/>
</dbReference>
<dbReference type="SMART" id="SM00471">
    <property type="entry name" value="HDc"/>
    <property type="match status" value="1"/>
</dbReference>
<keyword evidence="2 3" id="KW-0378">Hydrolase</keyword>
<reference evidence="6" key="2">
    <citation type="submission" date="2024-02" db="EMBL/GenBank/DDBJ databases">
        <title>Comparative genomics of Cryptococcus and Kwoniella reveals pathogenesis evolution and contrasting modes of karyotype evolution via chromosome fusion or intercentromeric recombination.</title>
        <authorList>
            <person name="Coelho M.A."/>
            <person name="David-Palma M."/>
            <person name="Shea T."/>
            <person name="Bowers K."/>
            <person name="McGinley-Smith S."/>
            <person name="Mohammad A.W."/>
            <person name="Gnirke A."/>
            <person name="Yurkov A.M."/>
            <person name="Nowrousian M."/>
            <person name="Sun S."/>
            <person name="Cuomo C.A."/>
            <person name="Heitman J."/>
        </authorList>
    </citation>
    <scope>NUCLEOTIDE SEQUENCE</scope>
    <source>
        <strain evidence="6">CBS 10117</strain>
    </source>
</reference>
<keyword evidence="7" id="KW-1185">Reference proteome</keyword>
<evidence type="ECO:0000259" key="5">
    <source>
        <dbReference type="PROSITE" id="PS51845"/>
    </source>
</evidence>
<dbReference type="Pfam" id="PF00233">
    <property type="entry name" value="PDEase_I"/>
    <property type="match status" value="1"/>
</dbReference>
<evidence type="ECO:0000313" key="7">
    <source>
        <dbReference type="Proteomes" id="UP000078595"/>
    </source>
</evidence>
<dbReference type="EMBL" id="CP144533">
    <property type="protein sequence ID" value="WWC61397.1"/>
    <property type="molecule type" value="Genomic_DNA"/>
</dbReference>
<dbReference type="PROSITE" id="PS51845">
    <property type="entry name" value="PDEASE_I_2"/>
    <property type="match status" value="1"/>
</dbReference>
<dbReference type="PROSITE" id="PS00126">
    <property type="entry name" value="PDEASE_I_1"/>
    <property type="match status" value="1"/>
</dbReference>
<sequence>MPMLAHLFPPRPTEKTPGSPRRKRSAADLRRFVTTFLPNMSSNASTTHNPYPSLNLLVLLPSAAHLHQLPSPPFRPSGLGTRKSSSTVPSLQSIKAREAVTTPSSPASSDTASRNADEGSNSSSVMTSRRLSLAPGLGAGATMLPTLDLESLSPHSSPAPPSYQMTPSTSSEQRNTVPSFGIGSGSSPIPRSPQPGSATSSTQTSPVPTSVPAFGARRSTGTGTSRLSRRRPNTASTANGIASSISPALMGIPGGRASLAVPPGLGGVSHSNRTRPGWEADDVIGTLRGSGMEVTVIRHASHLPQVLDPSHQSSFQAPSIVRPNDSTEPLTQVVLVPLSDSPAFPSLSLLLQQGTTPTAVCFQQDLLDRAKRSEEEWLPGALAQIQSINNMQDKSAHPTSGSATSSTTSLSNPASVRVQPIIIAYSANPALSQTTINACLSAGAAGVLKPPYELDTAELVMRIVNAYKEGKPLATASSPSLGRSPSPLSTSRSPLGTPLSEETTVILPPTALDMGAEHEGERVLGAAVSGTPGTHRKSSSGSWTVEPVKRTSISGSTRKGSVSTNTNGTLSPPPATPKSTFPPLPLDFSLPQPFELHTYPAECNPRRRSVDIGGLSLALKRASLAYEENSNRPIGTTLSQIKEGYSFPAITPTKANAGESLKSSTNATNVAVNSVDSDSEGEGSELAELLSAMFCHSMTTIEVQMSDYEALSAPLTQEHRERLVHDLSTWNFKPHNLPEGDLFRVACLMFESILSSEGIQELNIQRDTSDQMNRLLFAIRAIYHAPNPYHNYVHAIDVLQATYMFLAQIGVAPPFSYMRDWTPEKPAWRRTDPSDREISVGTRRAREVMRPQDVLGVLIAAMGHDVGHPGLSNAFMKNARVPLSQVYDDKSVLENMHCMLIVQLLRKHGFGFLIEGPQLSAIHRLDQKGFRRVLYSTVLATDMSLHFAWIQRLKDFDEGLREGEVGEDEYDRVMICQALIKCADISNPTRPIDVSQHWSSVLLEEWAKQASLESDLDLPVSVVASADAALQAKGQIGFIDLFTLPLFEAVSEALPELQVYADSCADNRDVWQRRLDTLTTPPSPPSSSAEEQQAESVKQMIQPLIEGASHDDRFKTLFPLLLPTSLISNLSLTDDSSNSVPTTPPTPTSLIEKEKEREFQAQASQNLQQNQGLPQAHPDSPAAKAIRTVYKAKLADQIPKGRVTSSSWARSLTEWNEGRRMSTPEVVVSRGEFSG</sequence>
<feature type="compositionally biased region" description="Low complexity" evidence="4">
    <location>
        <begin position="397"/>
        <end position="411"/>
    </location>
</feature>
<feature type="domain" description="PDEase" evidence="5">
    <location>
        <begin position="703"/>
        <end position="1078"/>
    </location>
</feature>
<dbReference type="Gene3D" id="1.10.1300.10">
    <property type="entry name" value="3'5'-cyclic nucleotide phosphodiesterase, catalytic domain"/>
    <property type="match status" value="1"/>
</dbReference>
<dbReference type="AlphaFoldDB" id="A0AAJ8KPW1"/>
<feature type="compositionally biased region" description="Low complexity" evidence="4">
    <location>
        <begin position="101"/>
        <end position="113"/>
    </location>
</feature>
<dbReference type="PANTHER" id="PTHR11347">
    <property type="entry name" value="CYCLIC NUCLEOTIDE PHOSPHODIESTERASE"/>
    <property type="match status" value="1"/>
</dbReference>
<dbReference type="Proteomes" id="UP000078595">
    <property type="component" value="Chromosome 4"/>
</dbReference>
<feature type="compositionally biased region" description="Polar residues" evidence="4">
    <location>
        <begin position="118"/>
        <end position="129"/>
    </location>
</feature>
<reference evidence="6" key="1">
    <citation type="submission" date="2013-07" db="EMBL/GenBank/DDBJ databases">
        <authorList>
            <consortium name="The Broad Institute Genome Sequencing Platform"/>
            <person name="Cuomo C."/>
            <person name="Litvintseva A."/>
            <person name="Chen Y."/>
            <person name="Heitman J."/>
            <person name="Sun S."/>
            <person name="Springer D."/>
            <person name="Dromer F."/>
            <person name="Young S.K."/>
            <person name="Zeng Q."/>
            <person name="Gargeya S."/>
            <person name="Fitzgerald M."/>
            <person name="Abouelleil A."/>
            <person name="Alvarado L."/>
            <person name="Berlin A.M."/>
            <person name="Chapman S.B."/>
            <person name="Dewar J."/>
            <person name="Goldberg J."/>
            <person name="Griggs A."/>
            <person name="Gujja S."/>
            <person name="Hansen M."/>
            <person name="Howarth C."/>
            <person name="Imamovic A."/>
            <person name="Larimer J."/>
            <person name="McCowan C."/>
            <person name="Murphy C."/>
            <person name="Pearson M."/>
            <person name="Priest M."/>
            <person name="Roberts A."/>
            <person name="Saif S."/>
            <person name="Shea T."/>
            <person name="Sykes S."/>
            <person name="Wortman J."/>
            <person name="Nusbaum C."/>
            <person name="Birren B."/>
        </authorList>
    </citation>
    <scope>NUCLEOTIDE SEQUENCE</scope>
    <source>
        <strain evidence="6">CBS 10117</strain>
    </source>
</reference>
<comment type="cofactor">
    <cofactor evidence="3">
        <name>a divalent metal cation</name>
        <dbReference type="ChEBI" id="CHEBI:60240"/>
    </cofactor>
    <text evidence="3">Binds 2 divalent metal cations per subunit. Site 1 may preferentially bind zinc ions, while site 2 has a preference for magnesium and/or manganese ions.</text>
</comment>
<dbReference type="GO" id="GO:0004114">
    <property type="term" value="F:3',5'-cyclic-nucleotide phosphodiesterase activity"/>
    <property type="evidence" value="ECO:0007669"/>
    <property type="project" value="InterPro"/>
</dbReference>
<protein>
    <recommendedName>
        <fullName evidence="3">Phosphodiesterase</fullName>
        <ecNumber evidence="3">3.1.4.-</ecNumber>
    </recommendedName>
</protein>
<feature type="region of interest" description="Disordered" evidence="4">
    <location>
        <begin position="473"/>
        <end position="501"/>
    </location>
</feature>
<evidence type="ECO:0000313" key="6">
    <source>
        <dbReference type="EMBL" id="WWC61397.1"/>
    </source>
</evidence>
<evidence type="ECO:0000256" key="2">
    <source>
        <dbReference type="ARBA" id="ARBA00022801"/>
    </source>
</evidence>
<feature type="compositionally biased region" description="Polar residues" evidence="4">
    <location>
        <begin position="163"/>
        <end position="177"/>
    </location>
</feature>
<feature type="compositionally biased region" description="Low complexity" evidence="4">
    <location>
        <begin position="1161"/>
        <end position="1171"/>
    </location>
</feature>
<feature type="region of interest" description="Disordered" evidence="4">
    <location>
        <begin position="69"/>
        <end position="129"/>
    </location>
</feature>
<dbReference type="KEGG" id="kdj:28967696"/>
<evidence type="ECO:0000256" key="3">
    <source>
        <dbReference type="RuleBase" id="RU363067"/>
    </source>
</evidence>
<dbReference type="GO" id="GO:0046872">
    <property type="term" value="F:metal ion binding"/>
    <property type="evidence" value="ECO:0007669"/>
    <property type="project" value="UniProtKB-KW"/>
</dbReference>
<feature type="compositionally biased region" description="Low complexity" evidence="4">
    <location>
        <begin position="477"/>
        <end position="500"/>
    </location>
</feature>
<feature type="compositionally biased region" description="Pro residues" evidence="4">
    <location>
        <begin position="571"/>
        <end position="582"/>
    </location>
</feature>
<dbReference type="InterPro" id="IPR002073">
    <property type="entry name" value="PDEase_catalytic_dom"/>
</dbReference>
<name>A0AAJ8KPW1_9TREE</name>
<dbReference type="InterPro" id="IPR023174">
    <property type="entry name" value="PDEase_CS"/>
</dbReference>